<dbReference type="PANTHER" id="PTHR10746:SF6">
    <property type="entry name" value="LARGE RIBOSOMAL SUBUNIT PROTEIN UL4M"/>
    <property type="match status" value="1"/>
</dbReference>
<comment type="similarity">
    <text evidence="1 5">Belongs to the universal ribosomal protein uL4 family.</text>
</comment>
<dbReference type="HAMAP" id="MF_01328_B">
    <property type="entry name" value="Ribosomal_uL4_B"/>
    <property type="match status" value="1"/>
</dbReference>
<evidence type="ECO:0000313" key="8">
    <source>
        <dbReference type="Proteomes" id="UP000228533"/>
    </source>
</evidence>
<dbReference type="Proteomes" id="UP000228533">
    <property type="component" value="Unassembled WGS sequence"/>
</dbReference>
<keyword evidence="2 5" id="KW-0689">Ribosomal protein</keyword>
<comment type="subunit">
    <text evidence="5">Part of the 50S ribosomal subunit.</text>
</comment>
<feature type="region of interest" description="Disordered" evidence="6">
    <location>
        <begin position="53"/>
        <end position="73"/>
    </location>
</feature>
<dbReference type="GO" id="GO:0005840">
    <property type="term" value="C:ribosome"/>
    <property type="evidence" value="ECO:0007669"/>
    <property type="project" value="UniProtKB-KW"/>
</dbReference>
<dbReference type="GO" id="GO:0019843">
    <property type="term" value="F:rRNA binding"/>
    <property type="evidence" value="ECO:0007669"/>
    <property type="project" value="UniProtKB-UniRule"/>
</dbReference>
<comment type="function">
    <text evidence="5">Forms part of the polypeptide exit tunnel.</text>
</comment>
<evidence type="ECO:0000256" key="4">
    <source>
        <dbReference type="ARBA" id="ARBA00035244"/>
    </source>
</evidence>
<dbReference type="SUPFAM" id="SSF52166">
    <property type="entry name" value="Ribosomal protein L4"/>
    <property type="match status" value="1"/>
</dbReference>
<keyword evidence="3 5" id="KW-0687">Ribonucleoprotein</keyword>
<dbReference type="EMBL" id="PFAM01000009">
    <property type="protein sequence ID" value="PIT96246.1"/>
    <property type="molecule type" value="Genomic_DNA"/>
</dbReference>
<name>A0A2M6WU41_9BACT</name>
<keyword evidence="5" id="KW-0699">rRNA-binding</keyword>
<dbReference type="Pfam" id="PF00573">
    <property type="entry name" value="Ribosomal_L4"/>
    <property type="match status" value="1"/>
</dbReference>
<dbReference type="GO" id="GO:1990904">
    <property type="term" value="C:ribonucleoprotein complex"/>
    <property type="evidence" value="ECO:0007669"/>
    <property type="project" value="UniProtKB-KW"/>
</dbReference>
<dbReference type="GO" id="GO:0003735">
    <property type="term" value="F:structural constituent of ribosome"/>
    <property type="evidence" value="ECO:0007669"/>
    <property type="project" value="InterPro"/>
</dbReference>
<evidence type="ECO:0000256" key="3">
    <source>
        <dbReference type="ARBA" id="ARBA00023274"/>
    </source>
</evidence>
<dbReference type="Gene3D" id="3.40.1370.10">
    <property type="match status" value="1"/>
</dbReference>
<dbReference type="InterPro" id="IPR023574">
    <property type="entry name" value="Ribosomal_uL4_dom_sf"/>
</dbReference>
<comment type="function">
    <text evidence="5">One of the primary rRNA binding proteins, this protein initially binds near the 5'-end of the 23S rRNA. It is important during the early stages of 50S assembly. It makes multiple contacts with different domains of the 23S rRNA in the assembled 50S subunit and ribosome.</text>
</comment>
<organism evidence="7 8">
    <name type="scientific">Candidatus Falkowbacteria bacterium CG10_big_fil_rev_8_21_14_0_10_37_14</name>
    <dbReference type="NCBI Taxonomy" id="1974561"/>
    <lineage>
        <taxon>Bacteria</taxon>
        <taxon>Candidatus Falkowiibacteriota</taxon>
    </lineage>
</organism>
<evidence type="ECO:0000256" key="6">
    <source>
        <dbReference type="SAM" id="MobiDB-lite"/>
    </source>
</evidence>
<dbReference type="InterPro" id="IPR013005">
    <property type="entry name" value="Ribosomal_uL4-like"/>
</dbReference>
<dbReference type="PANTHER" id="PTHR10746">
    <property type="entry name" value="50S RIBOSOMAL PROTEIN L4"/>
    <property type="match status" value="1"/>
</dbReference>
<reference evidence="8" key="1">
    <citation type="submission" date="2017-09" db="EMBL/GenBank/DDBJ databases">
        <title>Depth-based differentiation of microbial function through sediment-hosted aquifers and enrichment of novel symbionts in the deep terrestrial subsurface.</title>
        <authorList>
            <person name="Probst A.J."/>
            <person name="Ladd B."/>
            <person name="Jarett J.K."/>
            <person name="Geller-Mcgrath D.E."/>
            <person name="Sieber C.M.K."/>
            <person name="Emerson J.B."/>
            <person name="Anantharaman K."/>
            <person name="Thomas B.C."/>
            <person name="Malmstrom R."/>
            <person name="Stieglmeier M."/>
            <person name="Klingl A."/>
            <person name="Woyke T."/>
            <person name="Ryan C.M."/>
            <person name="Banfield J.F."/>
        </authorList>
    </citation>
    <scope>NUCLEOTIDE SEQUENCE [LARGE SCALE GENOMIC DNA]</scope>
</reference>
<sequence>MDMIKYQVYNQAGSPVGEYELNDKVFGLSVNESLLHQAVVTQMANMRKVIAHTKTRDEVSGSGKKPWKQKGTGRARIGSVRSPLWRSGGIVFGPSKDRNFKMELNKKMGRQAMLMALSDKVASHQLALLDKLEIVEFKTKTADTMLKTLAKAVWQSEEIAKKSTLIINAGNDDKTKYSLRNLKHVKLMNLDNINIVDLLGHENLILTVEAVKSLESRIK</sequence>
<accession>A0A2M6WU41</accession>
<dbReference type="NCBIfam" id="TIGR03953">
    <property type="entry name" value="rplD_bact"/>
    <property type="match status" value="1"/>
</dbReference>
<evidence type="ECO:0000313" key="7">
    <source>
        <dbReference type="EMBL" id="PIT96246.1"/>
    </source>
</evidence>
<evidence type="ECO:0000256" key="5">
    <source>
        <dbReference type="HAMAP-Rule" id="MF_01328"/>
    </source>
</evidence>
<gene>
    <name evidence="5" type="primary">rplD</name>
    <name evidence="7" type="ORF">COT94_01550</name>
</gene>
<protein>
    <recommendedName>
        <fullName evidence="4 5">Large ribosomal subunit protein uL4</fullName>
    </recommendedName>
</protein>
<proteinExistence type="inferred from homology"/>
<keyword evidence="5" id="KW-0694">RNA-binding</keyword>
<comment type="caution">
    <text evidence="7">The sequence shown here is derived from an EMBL/GenBank/DDBJ whole genome shotgun (WGS) entry which is preliminary data.</text>
</comment>
<evidence type="ECO:0000256" key="2">
    <source>
        <dbReference type="ARBA" id="ARBA00022980"/>
    </source>
</evidence>
<dbReference type="GO" id="GO:0006412">
    <property type="term" value="P:translation"/>
    <property type="evidence" value="ECO:0007669"/>
    <property type="project" value="UniProtKB-UniRule"/>
</dbReference>
<dbReference type="InterPro" id="IPR002136">
    <property type="entry name" value="Ribosomal_uL4"/>
</dbReference>
<dbReference type="AlphaFoldDB" id="A0A2M6WU41"/>
<evidence type="ECO:0000256" key="1">
    <source>
        <dbReference type="ARBA" id="ARBA00010528"/>
    </source>
</evidence>